<dbReference type="Proteomes" id="UP000016935">
    <property type="component" value="Unassembled WGS sequence"/>
</dbReference>
<organism evidence="2 3">
    <name type="scientific">Exserohilum turcicum (strain 28A)</name>
    <name type="common">Northern leaf blight fungus</name>
    <name type="synonym">Setosphaeria turcica</name>
    <dbReference type="NCBI Taxonomy" id="671987"/>
    <lineage>
        <taxon>Eukaryota</taxon>
        <taxon>Fungi</taxon>
        <taxon>Dikarya</taxon>
        <taxon>Ascomycota</taxon>
        <taxon>Pezizomycotina</taxon>
        <taxon>Dothideomycetes</taxon>
        <taxon>Pleosporomycetidae</taxon>
        <taxon>Pleosporales</taxon>
        <taxon>Pleosporineae</taxon>
        <taxon>Pleosporaceae</taxon>
        <taxon>Exserohilum</taxon>
    </lineage>
</organism>
<name>R0KWW7_EXST2</name>
<accession>R0KWW7</accession>
<gene>
    <name evidence="2" type="ORF">SETTUDRAFT_30649</name>
</gene>
<dbReference type="RefSeq" id="XP_008020248.1">
    <property type="nucleotide sequence ID" value="XM_008022057.1"/>
</dbReference>
<dbReference type="AlphaFoldDB" id="R0KWW7"/>
<evidence type="ECO:0000256" key="1">
    <source>
        <dbReference type="SAM" id="MobiDB-lite"/>
    </source>
</evidence>
<reference evidence="2 3" key="1">
    <citation type="journal article" date="2012" name="PLoS Pathog.">
        <title>Diverse lifestyles and strategies of plant pathogenesis encoded in the genomes of eighteen Dothideomycetes fungi.</title>
        <authorList>
            <person name="Ohm R.A."/>
            <person name="Feau N."/>
            <person name="Henrissat B."/>
            <person name="Schoch C.L."/>
            <person name="Horwitz B.A."/>
            <person name="Barry K.W."/>
            <person name="Condon B.J."/>
            <person name="Copeland A.C."/>
            <person name="Dhillon B."/>
            <person name="Glaser F."/>
            <person name="Hesse C.N."/>
            <person name="Kosti I."/>
            <person name="LaButti K."/>
            <person name="Lindquist E.A."/>
            <person name="Lucas S."/>
            <person name="Salamov A.A."/>
            <person name="Bradshaw R.E."/>
            <person name="Ciuffetti L."/>
            <person name="Hamelin R.C."/>
            <person name="Kema G.H.J."/>
            <person name="Lawrence C."/>
            <person name="Scott J.A."/>
            <person name="Spatafora J.W."/>
            <person name="Turgeon B.G."/>
            <person name="de Wit P.J.G.M."/>
            <person name="Zhong S."/>
            <person name="Goodwin S.B."/>
            <person name="Grigoriev I.V."/>
        </authorList>
    </citation>
    <scope>NUCLEOTIDE SEQUENCE [LARGE SCALE GENOMIC DNA]</scope>
    <source>
        <strain evidence="3">28A</strain>
    </source>
</reference>
<feature type="compositionally biased region" description="Basic and acidic residues" evidence="1">
    <location>
        <begin position="54"/>
        <end position="65"/>
    </location>
</feature>
<reference evidence="2 3" key="2">
    <citation type="journal article" date="2013" name="PLoS Genet.">
        <title>Comparative genome structure, secondary metabolite, and effector coding capacity across Cochliobolus pathogens.</title>
        <authorList>
            <person name="Condon B.J."/>
            <person name="Leng Y."/>
            <person name="Wu D."/>
            <person name="Bushley K.E."/>
            <person name="Ohm R.A."/>
            <person name="Otillar R."/>
            <person name="Martin J."/>
            <person name="Schackwitz W."/>
            <person name="Grimwood J."/>
            <person name="MohdZainudin N."/>
            <person name="Xue C."/>
            <person name="Wang R."/>
            <person name="Manning V.A."/>
            <person name="Dhillon B."/>
            <person name="Tu Z.J."/>
            <person name="Steffenson B.J."/>
            <person name="Salamov A."/>
            <person name="Sun H."/>
            <person name="Lowry S."/>
            <person name="LaButti K."/>
            <person name="Han J."/>
            <person name="Copeland A."/>
            <person name="Lindquist E."/>
            <person name="Barry K."/>
            <person name="Schmutz J."/>
            <person name="Baker S.E."/>
            <person name="Ciuffetti L.M."/>
            <person name="Grigoriev I.V."/>
            <person name="Zhong S."/>
            <person name="Turgeon B.G."/>
        </authorList>
    </citation>
    <scope>NUCLEOTIDE SEQUENCE [LARGE SCALE GENOMIC DNA]</scope>
    <source>
        <strain evidence="3">28A</strain>
    </source>
</reference>
<sequence length="110" mass="11828">MGVPTIDGPACVLPPADRAAQGEPMFLKLKHHPCATQARFEPPKPIAKRRRHLDRTTPDRLDDITPPRPSTLLCDKLTTTFASGQTTDWAVALVQFPPTPAGSVSHGPAA</sequence>
<evidence type="ECO:0000313" key="2">
    <source>
        <dbReference type="EMBL" id="EOA92182.1"/>
    </source>
</evidence>
<evidence type="ECO:0000313" key="3">
    <source>
        <dbReference type="Proteomes" id="UP000016935"/>
    </source>
</evidence>
<dbReference type="GeneID" id="19403456"/>
<protein>
    <submittedName>
        <fullName evidence="2">Uncharacterized protein</fullName>
    </submittedName>
</protein>
<feature type="region of interest" description="Disordered" evidence="1">
    <location>
        <begin position="41"/>
        <end position="69"/>
    </location>
</feature>
<dbReference type="EMBL" id="KB908481">
    <property type="protein sequence ID" value="EOA92182.1"/>
    <property type="molecule type" value="Genomic_DNA"/>
</dbReference>
<proteinExistence type="predicted"/>
<dbReference type="HOGENOM" id="CLU_2172642_0_0_1"/>
<keyword evidence="3" id="KW-1185">Reference proteome</keyword>